<dbReference type="Proteomes" id="UP000694546">
    <property type="component" value="Chromosome 9"/>
</dbReference>
<sequence>MAAFGSDTILKPLQNAMKMAKTAIQMDAENQHKVVRRLALGASYPNSTEETPGDEIKMFFQF</sequence>
<evidence type="ECO:0000313" key="2">
    <source>
        <dbReference type="Proteomes" id="UP000694546"/>
    </source>
</evidence>
<reference evidence="1" key="1">
    <citation type="submission" date="2025-08" db="UniProtKB">
        <authorList>
            <consortium name="Ensembl"/>
        </authorList>
    </citation>
    <scope>IDENTIFICATION</scope>
</reference>
<dbReference type="Ensembl" id="ENSGMOT00000055958.1">
    <property type="protein sequence ID" value="ENSGMOP00000050656.1"/>
    <property type="gene ID" value="ENSGMOG00000023547.1"/>
</dbReference>
<organism evidence="1 2">
    <name type="scientific">Gadus morhua</name>
    <name type="common">Atlantic cod</name>
    <dbReference type="NCBI Taxonomy" id="8049"/>
    <lineage>
        <taxon>Eukaryota</taxon>
        <taxon>Metazoa</taxon>
        <taxon>Chordata</taxon>
        <taxon>Craniata</taxon>
        <taxon>Vertebrata</taxon>
        <taxon>Euteleostomi</taxon>
        <taxon>Actinopterygii</taxon>
        <taxon>Neopterygii</taxon>
        <taxon>Teleostei</taxon>
        <taxon>Neoteleostei</taxon>
        <taxon>Acanthomorphata</taxon>
        <taxon>Zeiogadaria</taxon>
        <taxon>Gadariae</taxon>
        <taxon>Gadiformes</taxon>
        <taxon>Gadoidei</taxon>
        <taxon>Gadidae</taxon>
        <taxon>Gadus</taxon>
    </lineage>
</organism>
<evidence type="ECO:0000313" key="1">
    <source>
        <dbReference type="Ensembl" id="ENSGMOP00000050656.1"/>
    </source>
</evidence>
<name>A0A8C5BT13_GADMO</name>
<dbReference type="AlphaFoldDB" id="A0A8C5BT13"/>
<proteinExistence type="predicted"/>
<reference evidence="1" key="2">
    <citation type="submission" date="2025-09" db="UniProtKB">
        <authorList>
            <consortium name="Ensembl"/>
        </authorList>
    </citation>
    <scope>IDENTIFICATION</scope>
</reference>
<keyword evidence="2" id="KW-1185">Reference proteome</keyword>
<accession>A0A8C5BT13</accession>
<protein>
    <submittedName>
        <fullName evidence="1">Uncharacterized protein</fullName>
    </submittedName>
</protein>